<feature type="domain" description="HTH cro/C1-type" evidence="1">
    <location>
        <begin position="9"/>
        <end position="64"/>
    </location>
</feature>
<name>A0A5D3FC86_9ACTN</name>
<evidence type="ECO:0000313" key="2">
    <source>
        <dbReference type="EMBL" id="TYK45931.1"/>
    </source>
</evidence>
<evidence type="ECO:0000313" key="3">
    <source>
        <dbReference type="Proteomes" id="UP000323505"/>
    </source>
</evidence>
<organism evidence="2 3">
    <name type="scientific">Actinomadura decatromicini</name>
    <dbReference type="NCBI Taxonomy" id="2604572"/>
    <lineage>
        <taxon>Bacteria</taxon>
        <taxon>Bacillati</taxon>
        <taxon>Actinomycetota</taxon>
        <taxon>Actinomycetes</taxon>
        <taxon>Streptosporangiales</taxon>
        <taxon>Thermomonosporaceae</taxon>
        <taxon>Actinomadura</taxon>
    </lineage>
</organism>
<comment type="caution">
    <text evidence="2">The sequence shown here is derived from an EMBL/GenBank/DDBJ whole genome shotgun (WGS) entry which is preliminary data.</text>
</comment>
<dbReference type="Pfam" id="PF13560">
    <property type="entry name" value="HTH_31"/>
    <property type="match status" value="1"/>
</dbReference>
<dbReference type="AlphaFoldDB" id="A0A5D3FC86"/>
<accession>A0A5D3FC86</accession>
<dbReference type="SUPFAM" id="SSF47413">
    <property type="entry name" value="lambda repressor-like DNA-binding domains"/>
    <property type="match status" value="1"/>
</dbReference>
<dbReference type="Proteomes" id="UP000323505">
    <property type="component" value="Unassembled WGS sequence"/>
</dbReference>
<dbReference type="SMART" id="SM00530">
    <property type="entry name" value="HTH_XRE"/>
    <property type="match status" value="1"/>
</dbReference>
<reference evidence="2 3" key="1">
    <citation type="submission" date="2019-08" db="EMBL/GenBank/DDBJ databases">
        <title>Actinomadura sp. nov. CYP1-5 isolated from mountain soil.</title>
        <authorList>
            <person name="Songsumanus A."/>
            <person name="Kuncharoen N."/>
            <person name="Kudo T."/>
            <person name="Yuki M."/>
            <person name="Igarashi Y."/>
            <person name="Tanasupawat S."/>
        </authorList>
    </citation>
    <scope>NUCLEOTIDE SEQUENCE [LARGE SCALE GENOMIC DNA]</scope>
    <source>
        <strain evidence="2 3">CYP1-5</strain>
    </source>
</reference>
<dbReference type="InterPro" id="IPR001387">
    <property type="entry name" value="Cro/C1-type_HTH"/>
</dbReference>
<dbReference type="GO" id="GO:0003677">
    <property type="term" value="F:DNA binding"/>
    <property type="evidence" value="ECO:0007669"/>
    <property type="project" value="InterPro"/>
</dbReference>
<evidence type="ECO:0000259" key="1">
    <source>
        <dbReference type="SMART" id="SM00530"/>
    </source>
</evidence>
<dbReference type="CDD" id="cd00093">
    <property type="entry name" value="HTH_XRE"/>
    <property type="match status" value="1"/>
</dbReference>
<protein>
    <submittedName>
        <fullName evidence="2">XRE family transcriptional regulator</fullName>
    </submittedName>
</protein>
<sequence>MSGESFGEALRELMTERGIGVRALARQVPCNPGTISKLCRDERGTSEAMAKRLDAILGSDDRLLALYKATAAEGGAADSVGRSQAEAAWGAVGSPADLLSLAWTVGRLDQPMARRALTQLAAAVTAAPLLGMADPIDRLARALTRPAGIGEELVTQMEARCVGFHRLEFMLPAEQIFRALLGHLDEVTSLLEAVPADRWRRRLARTAGESAVLGAWLAWDLGDVSRAAALYRTAELAAEASQDPAIRACSAIYQSFAVSETAGHHVALRTLRKADDLLPGGADRATRAWLIGRQAEEAAALGDPAARDLIERASDLMAEARPQAERSWTRCLESPRFSHMRLTIATRLGDEDALYDEIGELVTTASDPTQKKSGRVLASIGLALTRLGDAKEGIAYGERAVEAVRVSQAGYAMTRLTELGSALMAHQSARARELRAAIGATRRELVSPRPSTPGMTPAPS</sequence>
<dbReference type="RefSeq" id="WP_148764069.1">
    <property type="nucleotide sequence ID" value="NZ_VSRQ01000006.1"/>
</dbReference>
<dbReference type="Gene3D" id="1.10.260.40">
    <property type="entry name" value="lambda repressor-like DNA-binding domains"/>
    <property type="match status" value="1"/>
</dbReference>
<proteinExistence type="predicted"/>
<dbReference type="EMBL" id="VSRQ01000006">
    <property type="protein sequence ID" value="TYK45931.1"/>
    <property type="molecule type" value="Genomic_DNA"/>
</dbReference>
<gene>
    <name evidence="2" type="ORF">FXF68_27305</name>
</gene>
<keyword evidence="3" id="KW-1185">Reference proteome</keyword>
<dbReference type="InterPro" id="IPR010982">
    <property type="entry name" value="Lambda_DNA-bd_dom_sf"/>
</dbReference>